<sequence length="298" mass="33844">DTAVEGTLVSSLRPFRRLLPPQIRSNLLLPINIRFMVKLLCYYETEDFIYLVLENVPRGRIYDCVSLDSSAFLTNSAHGSLSHGNYLKMIDDDEEDSNTEEDELTRVELHFSFVEEQPQAGQDSIEIGEEALKPRSKFLLYDYFPAFAYKESLLLWAYSVLFGLHARNIIVKDLNPDNLLLDEACDLKMTYQCQWVSVDKTLCLRALQGGYVAPELSLVEPHADLRLLSSGVTFAEMYPSGLLSHTPLQYPNQISHLVDEDLKDFVERLVQPVPHLRLGAGTEDPLPSRGIPFSRCMI</sequence>
<dbReference type="GO" id="GO:0004672">
    <property type="term" value="F:protein kinase activity"/>
    <property type="evidence" value="ECO:0007669"/>
    <property type="project" value="InterPro"/>
</dbReference>
<dbReference type="Proteomes" id="UP000595437">
    <property type="component" value="Chromosome 11"/>
</dbReference>
<gene>
    <name evidence="2" type="ORF">FKW44_017252</name>
</gene>
<accession>A0A7T8K2Q3</accession>
<reference evidence="3" key="1">
    <citation type="submission" date="2021-01" db="EMBL/GenBank/DDBJ databases">
        <title>Caligus Genome Assembly.</title>
        <authorList>
            <person name="Gallardo-Escarate C."/>
        </authorList>
    </citation>
    <scope>NUCLEOTIDE SEQUENCE [LARGE SCALE GENOMIC DNA]</scope>
</reference>
<dbReference type="Gene3D" id="1.10.510.10">
    <property type="entry name" value="Transferase(Phosphotransferase) domain 1"/>
    <property type="match status" value="1"/>
</dbReference>
<evidence type="ECO:0000313" key="3">
    <source>
        <dbReference type="Proteomes" id="UP000595437"/>
    </source>
</evidence>
<feature type="domain" description="Protein kinase" evidence="1">
    <location>
        <begin position="1"/>
        <end position="294"/>
    </location>
</feature>
<evidence type="ECO:0000313" key="2">
    <source>
        <dbReference type="EMBL" id="QQP42550.1"/>
    </source>
</evidence>
<protein>
    <recommendedName>
        <fullName evidence="1">Protein kinase domain-containing protein</fullName>
    </recommendedName>
</protein>
<dbReference type="GO" id="GO:0005524">
    <property type="term" value="F:ATP binding"/>
    <property type="evidence" value="ECO:0007669"/>
    <property type="project" value="InterPro"/>
</dbReference>
<dbReference type="AlphaFoldDB" id="A0A7T8K2Q3"/>
<dbReference type="OrthoDB" id="4062651at2759"/>
<proteinExistence type="predicted"/>
<dbReference type="InterPro" id="IPR011009">
    <property type="entry name" value="Kinase-like_dom_sf"/>
</dbReference>
<dbReference type="PROSITE" id="PS50011">
    <property type="entry name" value="PROTEIN_KINASE_DOM"/>
    <property type="match status" value="1"/>
</dbReference>
<evidence type="ECO:0000259" key="1">
    <source>
        <dbReference type="PROSITE" id="PS50011"/>
    </source>
</evidence>
<dbReference type="InterPro" id="IPR000719">
    <property type="entry name" value="Prot_kinase_dom"/>
</dbReference>
<dbReference type="PANTHER" id="PTHR15508:SF8">
    <property type="entry name" value="LD24550P"/>
    <property type="match status" value="1"/>
</dbReference>
<feature type="non-terminal residue" evidence="2">
    <location>
        <position position="1"/>
    </location>
</feature>
<dbReference type="InterPro" id="IPR051866">
    <property type="entry name" value="Intracell_Sig-Traffick_Protein"/>
</dbReference>
<organism evidence="2 3">
    <name type="scientific">Caligus rogercresseyi</name>
    <name type="common">Sea louse</name>
    <dbReference type="NCBI Taxonomy" id="217165"/>
    <lineage>
        <taxon>Eukaryota</taxon>
        <taxon>Metazoa</taxon>
        <taxon>Ecdysozoa</taxon>
        <taxon>Arthropoda</taxon>
        <taxon>Crustacea</taxon>
        <taxon>Multicrustacea</taxon>
        <taxon>Hexanauplia</taxon>
        <taxon>Copepoda</taxon>
        <taxon>Siphonostomatoida</taxon>
        <taxon>Caligidae</taxon>
        <taxon>Caligus</taxon>
    </lineage>
</organism>
<dbReference type="EMBL" id="CP045900">
    <property type="protein sequence ID" value="QQP42550.1"/>
    <property type="molecule type" value="Genomic_DNA"/>
</dbReference>
<name>A0A7T8K2Q3_CALRO</name>
<dbReference type="PANTHER" id="PTHR15508">
    <property type="entry name" value="RIBOSOMAL PROTEIN S6 KINASE"/>
    <property type="match status" value="1"/>
</dbReference>
<keyword evidence="3" id="KW-1185">Reference proteome</keyword>
<dbReference type="SUPFAM" id="SSF56112">
    <property type="entry name" value="Protein kinase-like (PK-like)"/>
    <property type="match status" value="1"/>
</dbReference>